<comment type="caution">
    <text evidence="1">The sequence shown here is derived from an EMBL/GenBank/DDBJ whole genome shotgun (WGS) entry which is preliminary data.</text>
</comment>
<gene>
    <name evidence="1" type="ORF">Q7C36_021687</name>
</gene>
<dbReference type="EMBL" id="JAVHJS010000024">
    <property type="protein sequence ID" value="KAK2817754.1"/>
    <property type="molecule type" value="Genomic_DNA"/>
</dbReference>
<dbReference type="PANTHER" id="PTHR14241">
    <property type="entry name" value="INTERFERON-INDUCED PROTEIN 44"/>
    <property type="match status" value="1"/>
</dbReference>
<protein>
    <recommendedName>
        <fullName evidence="3">Interferon-induced protein 44-like</fullName>
    </recommendedName>
</protein>
<sequence length="293" mass="32824">MGGKKSKPESREDFEQLLRISDWNPNNLKSELSEQLKFMENHQDIRQFRILLHGPVGAGKSCFVNSVMSAYKGSIAFGAAEGTSAGESYTKRYKTYKIIDKDSVTLPFVFSDVMGLGDNKEDGIHPDDIINVLHGRVKEGYKFNPVSPLTDADPNYIHEPSLKNKVHCLVSVVPANSISLMKTEMIQKMQTVRNAALDLGIPHVVLMTKIDDGVCPLVRKDLAEVYKSRKIKKKMQRCSHTIGPALKFIFPVSNYYAETETDDKKDVLILSALKAIAGFVKTYFERNAIFSIC</sequence>
<reference evidence="1" key="1">
    <citation type="submission" date="2023-08" db="EMBL/GenBank/DDBJ databases">
        <title>Pelteobagrus vachellii genome.</title>
        <authorList>
            <person name="Liu H."/>
        </authorList>
    </citation>
    <scope>NUCLEOTIDE SEQUENCE</scope>
    <source>
        <strain evidence="1">PRFRI_2022a</strain>
        <tissue evidence="1">Muscle</tissue>
    </source>
</reference>
<dbReference type="SUPFAM" id="SSF52540">
    <property type="entry name" value="P-loop containing nucleoside triphosphate hydrolases"/>
    <property type="match status" value="1"/>
</dbReference>
<dbReference type="AlphaFoldDB" id="A0AA88IP50"/>
<name>A0AA88IP50_TACVA</name>
<dbReference type="Gene3D" id="3.40.50.300">
    <property type="entry name" value="P-loop containing nucleotide triphosphate hydrolases"/>
    <property type="match status" value="1"/>
</dbReference>
<keyword evidence="2" id="KW-1185">Reference proteome</keyword>
<evidence type="ECO:0008006" key="3">
    <source>
        <dbReference type="Google" id="ProtNLM"/>
    </source>
</evidence>
<dbReference type="Proteomes" id="UP001187315">
    <property type="component" value="Unassembled WGS sequence"/>
</dbReference>
<dbReference type="GO" id="GO:0006955">
    <property type="term" value="P:immune response"/>
    <property type="evidence" value="ECO:0007669"/>
    <property type="project" value="TreeGrafter"/>
</dbReference>
<proteinExistence type="predicted"/>
<organism evidence="1 2">
    <name type="scientific">Tachysurus vachellii</name>
    <name type="common">Darkbarbel catfish</name>
    <name type="synonym">Pelteobagrus vachellii</name>
    <dbReference type="NCBI Taxonomy" id="175792"/>
    <lineage>
        <taxon>Eukaryota</taxon>
        <taxon>Metazoa</taxon>
        <taxon>Chordata</taxon>
        <taxon>Craniata</taxon>
        <taxon>Vertebrata</taxon>
        <taxon>Euteleostomi</taxon>
        <taxon>Actinopterygii</taxon>
        <taxon>Neopterygii</taxon>
        <taxon>Teleostei</taxon>
        <taxon>Ostariophysi</taxon>
        <taxon>Siluriformes</taxon>
        <taxon>Bagridae</taxon>
        <taxon>Tachysurus</taxon>
    </lineage>
</organism>
<dbReference type="PANTHER" id="PTHR14241:SF1">
    <property type="entry name" value="INTERFERON-INDUCED PROTEIN 44-RELATED"/>
    <property type="match status" value="1"/>
</dbReference>
<dbReference type="InterPro" id="IPR027417">
    <property type="entry name" value="P-loop_NTPase"/>
</dbReference>
<evidence type="ECO:0000313" key="2">
    <source>
        <dbReference type="Proteomes" id="UP001187315"/>
    </source>
</evidence>
<accession>A0AA88IP50</accession>
<evidence type="ECO:0000313" key="1">
    <source>
        <dbReference type="EMBL" id="KAK2817754.1"/>
    </source>
</evidence>